<dbReference type="InterPro" id="IPR013148">
    <property type="entry name" value="Glyco_hydro_32_N"/>
</dbReference>
<dbReference type="InterPro" id="IPR023296">
    <property type="entry name" value="Glyco_hydro_beta-prop_sf"/>
</dbReference>
<feature type="chain" id="PRO_5045158906" description="Glycoside hydrolase family 32 protein" evidence="5">
    <location>
        <begin position="22"/>
        <end position="509"/>
    </location>
</feature>
<evidence type="ECO:0008006" key="10">
    <source>
        <dbReference type="Google" id="ProtNLM"/>
    </source>
</evidence>
<comment type="similarity">
    <text evidence="1 4">Belongs to the glycosyl hydrolase 32 family.</text>
</comment>
<dbReference type="SMART" id="SM00640">
    <property type="entry name" value="Glyco_32"/>
    <property type="match status" value="1"/>
</dbReference>
<accession>A0ABP8FBI5</accession>
<dbReference type="RefSeq" id="WP_344973424.1">
    <property type="nucleotide sequence ID" value="NZ_BAABFN010000001.1"/>
</dbReference>
<evidence type="ECO:0000256" key="4">
    <source>
        <dbReference type="RuleBase" id="RU362110"/>
    </source>
</evidence>
<dbReference type="Pfam" id="PF08244">
    <property type="entry name" value="Glyco_hydro_32C"/>
    <property type="match status" value="1"/>
</dbReference>
<dbReference type="CDD" id="cd18622">
    <property type="entry name" value="GH32_Inu-like"/>
    <property type="match status" value="1"/>
</dbReference>
<dbReference type="InterPro" id="IPR013320">
    <property type="entry name" value="ConA-like_dom_sf"/>
</dbReference>
<gene>
    <name evidence="8" type="ORF">GCM10023143_00310</name>
</gene>
<organism evidence="8 9">
    <name type="scientific">Compostibacter hankyongensis</name>
    <dbReference type="NCBI Taxonomy" id="1007089"/>
    <lineage>
        <taxon>Bacteria</taxon>
        <taxon>Pseudomonadati</taxon>
        <taxon>Bacteroidota</taxon>
        <taxon>Chitinophagia</taxon>
        <taxon>Chitinophagales</taxon>
        <taxon>Chitinophagaceae</taxon>
        <taxon>Compostibacter</taxon>
    </lineage>
</organism>
<keyword evidence="5" id="KW-0732">Signal</keyword>
<evidence type="ECO:0000256" key="2">
    <source>
        <dbReference type="ARBA" id="ARBA00022801"/>
    </source>
</evidence>
<dbReference type="Proteomes" id="UP001501207">
    <property type="component" value="Unassembled WGS sequence"/>
</dbReference>
<name>A0ABP8FBI5_9BACT</name>
<proteinExistence type="inferred from homology"/>
<dbReference type="InterPro" id="IPR001362">
    <property type="entry name" value="Glyco_hydro_32"/>
</dbReference>
<reference evidence="9" key="1">
    <citation type="journal article" date="2019" name="Int. J. Syst. Evol. Microbiol.">
        <title>The Global Catalogue of Microorganisms (GCM) 10K type strain sequencing project: providing services to taxonomists for standard genome sequencing and annotation.</title>
        <authorList>
            <consortium name="The Broad Institute Genomics Platform"/>
            <consortium name="The Broad Institute Genome Sequencing Center for Infectious Disease"/>
            <person name="Wu L."/>
            <person name="Ma J."/>
        </authorList>
    </citation>
    <scope>NUCLEOTIDE SEQUENCE [LARGE SCALE GENOMIC DNA]</scope>
    <source>
        <strain evidence="9">JCM 17664</strain>
    </source>
</reference>
<evidence type="ECO:0000313" key="8">
    <source>
        <dbReference type="EMBL" id="GAA4299785.1"/>
    </source>
</evidence>
<keyword evidence="3 4" id="KW-0326">Glycosidase</keyword>
<comment type="caution">
    <text evidence="8">The sequence shown here is derived from an EMBL/GenBank/DDBJ whole genome shotgun (WGS) entry which is preliminary data.</text>
</comment>
<keyword evidence="2 4" id="KW-0378">Hydrolase</keyword>
<dbReference type="InterPro" id="IPR013189">
    <property type="entry name" value="Glyco_hydro_32_C"/>
</dbReference>
<dbReference type="Pfam" id="PF00251">
    <property type="entry name" value="Glyco_hydro_32N"/>
    <property type="match status" value="1"/>
</dbReference>
<dbReference type="SUPFAM" id="SSF75005">
    <property type="entry name" value="Arabinanase/levansucrase/invertase"/>
    <property type="match status" value="1"/>
</dbReference>
<feature type="domain" description="Glycosyl hydrolase family 32 C-terminal" evidence="7">
    <location>
        <begin position="366"/>
        <end position="506"/>
    </location>
</feature>
<keyword evidence="9" id="KW-1185">Reference proteome</keyword>
<dbReference type="Gene3D" id="2.115.10.20">
    <property type="entry name" value="Glycosyl hydrolase domain, family 43"/>
    <property type="match status" value="1"/>
</dbReference>
<evidence type="ECO:0000313" key="9">
    <source>
        <dbReference type="Proteomes" id="UP001501207"/>
    </source>
</evidence>
<dbReference type="SUPFAM" id="SSF49899">
    <property type="entry name" value="Concanavalin A-like lectins/glucanases"/>
    <property type="match status" value="1"/>
</dbReference>
<feature type="domain" description="Glycosyl hydrolase family 32 N-terminal" evidence="6">
    <location>
        <begin position="34"/>
        <end position="339"/>
    </location>
</feature>
<feature type="signal peptide" evidence="5">
    <location>
        <begin position="1"/>
        <end position="21"/>
    </location>
</feature>
<dbReference type="PANTHER" id="PTHR42800:SF1">
    <property type="entry name" value="EXOINULINASE INUD (AFU_ORTHOLOGUE AFUA_5G00480)"/>
    <property type="match status" value="1"/>
</dbReference>
<evidence type="ECO:0000256" key="3">
    <source>
        <dbReference type="ARBA" id="ARBA00023295"/>
    </source>
</evidence>
<evidence type="ECO:0000256" key="5">
    <source>
        <dbReference type="SAM" id="SignalP"/>
    </source>
</evidence>
<sequence length="509" mass="57516">MKKLWPSLCCLLLPAALTAQTETTPTPQWRPVYHFTPEKNWTNDPNGLVYVNGVYHLYNQQNPFENKWGHMSWGHATSADLIHWKHLPVAIPEIMGSDTTWRFSGSAVLDKDNTSGWCKNGNCLVAIYTGHQQNPAKESQFVAYSNDGGITFTNYEKNPVIDLEKHDFRDPNVWWYAPGKYWLMTVVLPTEHKALFYRSPDLKSWTLLSEFGPQGYTGSNWECPFLIRLPVEGTKNEKKWVLVISAAGGRGVFEQYFVGDFDGRAFKNDNPKDTVLTLDYGDTYYAAIPWNNLPEGRHTYIGWMIPNPQPTFPWRGQMSIPRDLSLRQTPNGLRLIQRPAAVISNQLDELSHGRTLALKNLRIGKKEAALDKNGKIKGNAWWMKATLTVAPGADAGFKIAQEKDAAGRTIHETIVGYDAASRQVYIDRSRTGGDINKDRARQAVTLQAPARELRLEILLDRSSLEVFVNDGEAALTTYIYPVEGADQLSAFSQNGKTVIRQLKLWNLSR</sequence>
<dbReference type="PANTHER" id="PTHR42800">
    <property type="entry name" value="EXOINULINASE INUD (AFU_ORTHOLOGUE AFUA_5G00480)"/>
    <property type="match status" value="1"/>
</dbReference>
<protein>
    <recommendedName>
        <fullName evidence="10">Glycoside hydrolase family 32 protein</fullName>
    </recommendedName>
</protein>
<evidence type="ECO:0000259" key="7">
    <source>
        <dbReference type="Pfam" id="PF08244"/>
    </source>
</evidence>
<dbReference type="Gene3D" id="2.60.120.560">
    <property type="entry name" value="Exo-inulinase, domain 1"/>
    <property type="match status" value="1"/>
</dbReference>
<evidence type="ECO:0000259" key="6">
    <source>
        <dbReference type="Pfam" id="PF00251"/>
    </source>
</evidence>
<evidence type="ECO:0000256" key="1">
    <source>
        <dbReference type="ARBA" id="ARBA00009902"/>
    </source>
</evidence>
<dbReference type="EMBL" id="BAABFN010000001">
    <property type="protein sequence ID" value="GAA4299785.1"/>
    <property type="molecule type" value="Genomic_DNA"/>
</dbReference>